<organism evidence="1 2">
    <name type="scientific">Clostridium muellerianum</name>
    <dbReference type="NCBI Taxonomy" id="2716538"/>
    <lineage>
        <taxon>Bacteria</taxon>
        <taxon>Bacillati</taxon>
        <taxon>Bacillota</taxon>
        <taxon>Clostridia</taxon>
        <taxon>Eubacteriales</taxon>
        <taxon>Clostridiaceae</taxon>
        <taxon>Clostridium</taxon>
    </lineage>
</organism>
<dbReference type="EMBL" id="JABBNI010000036">
    <property type="protein sequence ID" value="NMM64343.1"/>
    <property type="molecule type" value="Genomic_DNA"/>
</dbReference>
<dbReference type="InterPro" id="IPR009003">
    <property type="entry name" value="Peptidase_S1_PA"/>
</dbReference>
<gene>
    <name evidence="1" type="ORF">HBE96_17110</name>
</gene>
<protein>
    <submittedName>
        <fullName evidence="1">Trypsin-like serine protease</fullName>
    </submittedName>
</protein>
<dbReference type="InterPro" id="IPR001940">
    <property type="entry name" value="Peptidase_S1C"/>
</dbReference>
<sequence>MIISILSGCSGKISNNSPNASSSSTDNKIALMSSKIDDESKSSNYDTEKKKVKEFLDNYFKKYYEWGFNNAPTSTLQELYVKDAMPADIISFEYMVGKYKGNVKDYDFDIAKVNTQDGKITSLLAKVNMNINLTLPNTTQNKDLKFLYAMELIPYKDTYQVKSFYLDTKDNIKKQQQQIEEKQNGYNDNTKAKDTVTDFTPKDSSKIYGNAGSSTEKTLEEIIQENDPKTVALLVPNGDNKYAIGSGFFIAPGIIATNYHVINGGCNALIRTNDAKIYEVEGIIAANKTVDIAIIKLKQKVGQPVQLGDVSKLKKGEKATAIGSPKGLFNTVSTGIISNFWNDGKAKQIQISIPITHGNSGGPLFNSKGEVVGLTTSGIEAEGELNFAVSIEHIYDITDKLNKTDFNNISSKKISDIFNKKPMSNLKSFGSKFGTWAE</sequence>
<dbReference type="Gene3D" id="2.40.10.120">
    <property type="match status" value="1"/>
</dbReference>
<dbReference type="PRINTS" id="PR00834">
    <property type="entry name" value="PROTEASES2C"/>
</dbReference>
<keyword evidence="1" id="KW-0378">Hydrolase</keyword>
<dbReference type="AlphaFoldDB" id="A0A7Y0EIZ7"/>
<name>A0A7Y0EIZ7_9CLOT</name>
<comment type="caution">
    <text evidence="1">The sequence shown here is derived from an EMBL/GenBank/DDBJ whole genome shotgun (WGS) entry which is preliminary data.</text>
</comment>
<evidence type="ECO:0000313" key="2">
    <source>
        <dbReference type="Proteomes" id="UP000537131"/>
    </source>
</evidence>
<proteinExistence type="predicted"/>
<dbReference type="PANTHER" id="PTHR22939:SF129">
    <property type="entry name" value="SERINE PROTEASE HTRA2, MITOCHONDRIAL"/>
    <property type="match status" value="1"/>
</dbReference>
<dbReference type="SUPFAM" id="SSF50494">
    <property type="entry name" value="Trypsin-like serine proteases"/>
    <property type="match status" value="1"/>
</dbReference>
<dbReference type="PANTHER" id="PTHR22939">
    <property type="entry name" value="SERINE PROTEASE FAMILY S1C HTRA-RELATED"/>
    <property type="match status" value="1"/>
</dbReference>
<accession>A0A7Y0EIZ7</accession>
<dbReference type="Pfam" id="PF13365">
    <property type="entry name" value="Trypsin_2"/>
    <property type="match status" value="1"/>
</dbReference>
<evidence type="ECO:0000313" key="1">
    <source>
        <dbReference type="EMBL" id="NMM64343.1"/>
    </source>
</evidence>
<dbReference type="GO" id="GO:0006508">
    <property type="term" value="P:proteolysis"/>
    <property type="evidence" value="ECO:0007669"/>
    <property type="project" value="UniProtKB-KW"/>
</dbReference>
<keyword evidence="1" id="KW-0645">Protease</keyword>
<keyword evidence="2" id="KW-1185">Reference proteome</keyword>
<reference evidence="1 2" key="1">
    <citation type="submission" date="2020-06" db="EMBL/GenBank/DDBJ databases">
        <title>Complete Genome Sequence of Clostridium muelleri sp. nov. P21T, an Acid-Alcohol Producing Acetogen Isolated from Old Hay.</title>
        <authorList>
            <person name="Duncan K.E."/>
            <person name="Tanner R.S."/>
        </authorList>
    </citation>
    <scope>NUCLEOTIDE SEQUENCE [LARGE SCALE GENOMIC DNA]</scope>
    <source>
        <strain evidence="1 2">P21</strain>
    </source>
</reference>
<dbReference type="Proteomes" id="UP000537131">
    <property type="component" value="Unassembled WGS sequence"/>
</dbReference>
<dbReference type="GO" id="GO:0004252">
    <property type="term" value="F:serine-type endopeptidase activity"/>
    <property type="evidence" value="ECO:0007669"/>
    <property type="project" value="InterPro"/>
</dbReference>